<dbReference type="PANTHER" id="PTHR43289:SF6">
    <property type="entry name" value="SERINE_THREONINE-PROTEIN KINASE NEKL-3"/>
    <property type="match status" value="1"/>
</dbReference>
<dbReference type="InterPro" id="IPR000719">
    <property type="entry name" value="Prot_kinase_dom"/>
</dbReference>
<dbReference type="PROSITE" id="PS50011">
    <property type="entry name" value="PROTEIN_KINASE_DOM"/>
    <property type="match status" value="1"/>
</dbReference>
<keyword evidence="5 11" id="KW-0418">Kinase</keyword>
<feature type="domain" description="Protein kinase" evidence="10">
    <location>
        <begin position="9"/>
        <end position="266"/>
    </location>
</feature>
<proteinExistence type="predicted"/>
<dbReference type="GO" id="GO:0005524">
    <property type="term" value="F:ATP binding"/>
    <property type="evidence" value="ECO:0007669"/>
    <property type="project" value="UniProtKB-UniRule"/>
</dbReference>
<dbReference type="Gene3D" id="3.30.200.20">
    <property type="entry name" value="Phosphorylase Kinase, domain 1"/>
    <property type="match status" value="1"/>
</dbReference>
<dbReference type="RefSeq" id="WP_114463194.1">
    <property type="nucleotide sequence ID" value="NZ_QPIW01000023.1"/>
</dbReference>
<dbReference type="FunFam" id="1.10.510.10:FF:000021">
    <property type="entry name" value="Serine/threonine protein kinase"/>
    <property type="match status" value="1"/>
</dbReference>
<keyword evidence="2 11" id="KW-0723">Serine/threonine-protein kinase</keyword>
<gene>
    <name evidence="11" type="ORF">DVG78_22040</name>
</gene>
<reference evidence="11 12" key="1">
    <citation type="submission" date="2018-07" db="EMBL/GenBank/DDBJ databases">
        <title>Genome analysis of Runella aurantiaca.</title>
        <authorList>
            <person name="Yang X."/>
        </authorList>
    </citation>
    <scope>NUCLEOTIDE SEQUENCE [LARGE SCALE GENOMIC DNA]</scope>
    <source>
        <strain evidence="11 12">YX9</strain>
    </source>
</reference>
<feature type="transmembrane region" description="Helical" evidence="9">
    <location>
        <begin position="331"/>
        <end position="350"/>
    </location>
</feature>
<keyword evidence="9" id="KW-0472">Membrane</keyword>
<evidence type="ECO:0000256" key="8">
    <source>
        <dbReference type="SAM" id="MobiDB-lite"/>
    </source>
</evidence>
<dbReference type="EMBL" id="QPIW01000023">
    <property type="protein sequence ID" value="RDB03767.1"/>
    <property type="molecule type" value="Genomic_DNA"/>
</dbReference>
<evidence type="ECO:0000256" key="7">
    <source>
        <dbReference type="PROSITE-ProRule" id="PRU10141"/>
    </source>
</evidence>
<evidence type="ECO:0000256" key="9">
    <source>
        <dbReference type="SAM" id="Phobius"/>
    </source>
</evidence>
<evidence type="ECO:0000256" key="2">
    <source>
        <dbReference type="ARBA" id="ARBA00022527"/>
    </source>
</evidence>
<dbReference type="SMART" id="SM00220">
    <property type="entry name" value="S_TKc"/>
    <property type="match status" value="1"/>
</dbReference>
<evidence type="ECO:0000259" key="10">
    <source>
        <dbReference type="PROSITE" id="PS50011"/>
    </source>
</evidence>
<dbReference type="EC" id="2.7.11.1" evidence="1"/>
<name>A0A369I5K1_9BACT</name>
<evidence type="ECO:0000313" key="11">
    <source>
        <dbReference type="EMBL" id="RDB03767.1"/>
    </source>
</evidence>
<dbReference type="OrthoDB" id="9813021at2"/>
<dbReference type="PANTHER" id="PTHR43289">
    <property type="entry name" value="MITOGEN-ACTIVATED PROTEIN KINASE KINASE KINASE 20-RELATED"/>
    <property type="match status" value="1"/>
</dbReference>
<dbReference type="Proteomes" id="UP000253141">
    <property type="component" value="Unassembled WGS sequence"/>
</dbReference>
<organism evidence="11 12">
    <name type="scientific">Runella aurantiaca</name>
    <dbReference type="NCBI Taxonomy" id="2282308"/>
    <lineage>
        <taxon>Bacteria</taxon>
        <taxon>Pseudomonadati</taxon>
        <taxon>Bacteroidota</taxon>
        <taxon>Cytophagia</taxon>
        <taxon>Cytophagales</taxon>
        <taxon>Spirosomataceae</taxon>
        <taxon>Runella</taxon>
    </lineage>
</organism>
<keyword evidence="4 7" id="KW-0547">Nucleotide-binding</keyword>
<dbReference type="AlphaFoldDB" id="A0A369I5K1"/>
<dbReference type="GO" id="GO:0004674">
    <property type="term" value="F:protein serine/threonine kinase activity"/>
    <property type="evidence" value="ECO:0007669"/>
    <property type="project" value="UniProtKB-KW"/>
</dbReference>
<evidence type="ECO:0000256" key="3">
    <source>
        <dbReference type="ARBA" id="ARBA00022679"/>
    </source>
</evidence>
<keyword evidence="9" id="KW-1133">Transmembrane helix</keyword>
<evidence type="ECO:0000256" key="4">
    <source>
        <dbReference type="ARBA" id="ARBA00022741"/>
    </source>
</evidence>
<feature type="binding site" evidence="7">
    <location>
        <position position="38"/>
    </location>
    <ligand>
        <name>ATP</name>
        <dbReference type="ChEBI" id="CHEBI:30616"/>
    </ligand>
</feature>
<dbReference type="SUPFAM" id="SSF56112">
    <property type="entry name" value="Protein kinase-like (PK-like)"/>
    <property type="match status" value="1"/>
</dbReference>
<sequence length="586" mass="65016">MIGRTLQNYHIEELLGEGGMGTVYRATDTFLRRPVAIKMLHPHLLRDATFMERFRNEAVLSAQLNHPNVATLYNFLQVRSDNVMVMELVDGMTLERLVSKQGKLPLETAIRIVIQALDGLQHAHYKGILHRDIKPANLMLTREGMVKLMDFGIARMVGSQRLTRVDRVVGTLEYMAPELLNGAEPSVQSDLYAVGVLLYELLTGKLPFEPATDTTLINQILTKKPISVRTRVGELPKQIDEILEVLLQKKPEKRFSKALELRQALALVVAPGPINLQIFDTTPKPLPSTRLADVKTDKPQVAPTRLAGADTQPKKQSGTQQLKANLLSLEGLILLGAIVISAGIVGFWLVGINKKDDDLKEPPFGLVQKDTTKMVFSPAVEKKRDSLPTIAQSEVVVRLPPKQESALPIEKPSKPVDNNPSNPGKKKVQVPMDEKPEDKNPVKEEPKPVEKEEKPKEPEHKAPVRMATVEVRNEPFAVEFAQTISSDAVAGQIVWLRAVSPVQIDGLTVVATGARVRARVTSARPASNSQKALLAVQFEAVEAVNNQWIAIRYPEYSDKASDEVVFQQGRRINNLRTTRTSLTVPF</sequence>
<feature type="compositionally biased region" description="Basic and acidic residues" evidence="8">
    <location>
        <begin position="432"/>
        <end position="461"/>
    </location>
</feature>
<evidence type="ECO:0000256" key="6">
    <source>
        <dbReference type="ARBA" id="ARBA00022840"/>
    </source>
</evidence>
<evidence type="ECO:0000256" key="5">
    <source>
        <dbReference type="ARBA" id="ARBA00022777"/>
    </source>
</evidence>
<keyword evidence="9" id="KW-0812">Transmembrane</keyword>
<keyword evidence="12" id="KW-1185">Reference proteome</keyword>
<evidence type="ECO:0000256" key="1">
    <source>
        <dbReference type="ARBA" id="ARBA00012513"/>
    </source>
</evidence>
<dbReference type="InterPro" id="IPR017441">
    <property type="entry name" value="Protein_kinase_ATP_BS"/>
</dbReference>
<dbReference type="InterPro" id="IPR011009">
    <property type="entry name" value="Kinase-like_dom_sf"/>
</dbReference>
<dbReference type="PROSITE" id="PS00108">
    <property type="entry name" value="PROTEIN_KINASE_ST"/>
    <property type="match status" value="1"/>
</dbReference>
<accession>A0A369I5K1</accession>
<keyword evidence="3" id="KW-0808">Transferase</keyword>
<dbReference type="Gene3D" id="1.10.510.10">
    <property type="entry name" value="Transferase(Phosphotransferase) domain 1"/>
    <property type="match status" value="1"/>
</dbReference>
<dbReference type="PROSITE" id="PS00107">
    <property type="entry name" value="PROTEIN_KINASE_ATP"/>
    <property type="match status" value="1"/>
</dbReference>
<dbReference type="CDD" id="cd14014">
    <property type="entry name" value="STKc_PknB_like"/>
    <property type="match status" value="1"/>
</dbReference>
<comment type="caution">
    <text evidence="11">The sequence shown here is derived from an EMBL/GenBank/DDBJ whole genome shotgun (WGS) entry which is preliminary data.</text>
</comment>
<dbReference type="InterPro" id="IPR008271">
    <property type="entry name" value="Ser/Thr_kinase_AS"/>
</dbReference>
<feature type="region of interest" description="Disordered" evidence="8">
    <location>
        <begin position="401"/>
        <end position="461"/>
    </location>
</feature>
<dbReference type="Pfam" id="PF00069">
    <property type="entry name" value="Pkinase"/>
    <property type="match status" value="1"/>
</dbReference>
<evidence type="ECO:0000313" key="12">
    <source>
        <dbReference type="Proteomes" id="UP000253141"/>
    </source>
</evidence>
<keyword evidence="6 7" id="KW-0067">ATP-binding</keyword>
<protein>
    <recommendedName>
        <fullName evidence="1">non-specific serine/threonine protein kinase</fullName>
        <ecNumber evidence="1">2.7.11.1</ecNumber>
    </recommendedName>
</protein>